<dbReference type="EMBL" id="SLZV01000016">
    <property type="protein sequence ID" value="TCS66866.1"/>
    <property type="molecule type" value="Genomic_DNA"/>
</dbReference>
<dbReference type="SUPFAM" id="SSF54909">
    <property type="entry name" value="Dimeric alpha+beta barrel"/>
    <property type="match status" value="1"/>
</dbReference>
<evidence type="ECO:0000313" key="5">
    <source>
        <dbReference type="EMBL" id="TCS66866.1"/>
    </source>
</evidence>
<evidence type="ECO:0000256" key="3">
    <source>
        <dbReference type="ARBA" id="ARBA00023163"/>
    </source>
</evidence>
<dbReference type="PRINTS" id="PR00033">
    <property type="entry name" value="HTHASNC"/>
</dbReference>
<dbReference type="GO" id="GO:0005829">
    <property type="term" value="C:cytosol"/>
    <property type="evidence" value="ECO:0007669"/>
    <property type="project" value="TreeGrafter"/>
</dbReference>
<sequence length="154" mass="17417">MMDQTDREIINMLQKNARIPLKAIAQEVHLSIPAVSARVERLERENVICGYTMIADPVKMGYHITAFINMELKPEQKDGFCKFIRGVRNVAECNHITGAYSMLIKVLFPSTMELDRFVGTLQKYGKTQTQIVFSSIVSARSIGPLEQEDPKKKG</sequence>
<organism evidence="5 6">
    <name type="scientific">Faecalimonas umbilicata</name>
    <dbReference type="NCBI Taxonomy" id="1912855"/>
    <lineage>
        <taxon>Bacteria</taxon>
        <taxon>Bacillati</taxon>
        <taxon>Bacillota</taxon>
        <taxon>Clostridia</taxon>
        <taxon>Lachnospirales</taxon>
        <taxon>Lachnospiraceae</taxon>
        <taxon>Faecalimonas</taxon>
    </lineage>
</organism>
<dbReference type="GO" id="GO:0043200">
    <property type="term" value="P:response to amino acid"/>
    <property type="evidence" value="ECO:0007669"/>
    <property type="project" value="TreeGrafter"/>
</dbReference>
<comment type="caution">
    <text evidence="5">The sequence shown here is derived from an EMBL/GenBank/DDBJ whole genome shotgun (WGS) entry which is preliminary data.</text>
</comment>
<name>A0A4V2UPT8_9FIRM</name>
<dbReference type="PANTHER" id="PTHR30154:SF34">
    <property type="entry name" value="TRANSCRIPTIONAL REGULATOR AZLB"/>
    <property type="match status" value="1"/>
</dbReference>
<keyword evidence="1" id="KW-0805">Transcription regulation</keyword>
<dbReference type="Pfam" id="PF13412">
    <property type="entry name" value="HTH_24"/>
    <property type="match status" value="1"/>
</dbReference>
<evidence type="ECO:0000256" key="1">
    <source>
        <dbReference type="ARBA" id="ARBA00023015"/>
    </source>
</evidence>
<feature type="domain" description="HTH asnC-type" evidence="4">
    <location>
        <begin position="2"/>
        <end position="63"/>
    </location>
</feature>
<dbReference type="Gene3D" id="1.10.10.10">
    <property type="entry name" value="Winged helix-like DNA-binding domain superfamily/Winged helix DNA-binding domain"/>
    <property type="match status" value="1"/>
</dbReference>
<evidence type="ECO:0000313" key="6">
    <source>
        <dbReference type="Proteomes" id="UP000294613"/>
    </source>
</evidence>
<proteinExistence type="predicted"/>
<dbReference type="InterPro" id="IPR036388">
    <property type="entry name" value="WH-like_DNA-bd_sf"/>
</dbReference>
<reference evidence="5 6" key="1">
    <citation type="submission" date="2019-03" db="EMBL/GenBank/DDBJ databases">
        <title>Genomic Encyclopedia of Type Strains, Phase IV (KMG-IV): sequencing the most valuable type-strain genomes for metagenomic binning, comparative biology and taxonomic classification.</title>
        <authorList>
            <person name="Goeker M."/>
        </authorList>
    </citation>
    <scope>NUCLEOTIDE SEQUENCE [LARGE SCALE GENOMIC DNA]</scope>
    <source>
        <strain evidence="5 6">DSM 103426</strain>
    </source>
</reference>
<dbReference type="GO" id="GO:0043565">
    <property type="term" value="F:sequence-specific DNA binding"/>
    <property type="evidence" value="ECO:0007669"/>
    <property type="project" value="InterPro"/>
</dbReference>
<dbReference type="InterPro" id="IPR019887">
    <property type="entry name" value="Tscrpt_reg_AsnC/Lrp_C"/>
</dbReference>
<dbReference type="InterPro" id="IPR000485">
    <property type="entry name" value="AsnC-type_HTH_dom"/>
</dbReference>
<keyword evidence="3" id="KW-0804">Transcription</keyword>
<dbReference type="InterPro" id="IPR036390">
    <property type="entry name" value="WH_DNA-bd_sf"/>
</dbReference>
<dbReference type="Proteomes" id="UP000294613">
    <property type="component" value="Unassembled WGS sequence"/>
</dbReference>
<evidence type="ECO:0000259" key="4">
    <source>
        <dbReference type="PROSITE" id="PS50956"/>
    </source>
</evidence>
<protein>
    <submittedName>
        <fullName evidence="5">Lrp/AsnC family leucine-responsive transcriptional regulator</fullName>
    </submittedName>
</protein>
<dbReference type="InterPro" id="IPR019888">
    <property type="entry name" value="Tscrpt_reg_AsnC-like"/>
</dbReference>
<dbReference type="Gene3D" id="3.30.70.920">
    <property type="match status" value="1"/>
</dbReference>
<accession>A0A4V2UPT8</accession>
<evidence type="ECO:0000256" key="2">
    <source>
        <dbReference type="ARBA" id="ARBA00023125"/>
    </source>
</evidence>
<dbReference type="SMART" id="SM00344">
    <property type="entry name" value="HTH_ASNC"/>
    <property type="match status" value="1"/>
</dbReference>
<dbReference type="Pfam" id="PF01037">
    <property type="entry name" value="AsnC_trans_reg"/>
    <property type="match status" value="1"/>
</dbReference>
<dbReference type="AlphaFoldDB" id="A0A4V2UPT8"/>
<dbReference type="InterPro" id="IPR011008">
    <property type="entry name" value="Dimeric_a/b-barrel"/>
</dbReference>
<gene>
    <name evidence="5" type="ORF">EDD74_11643</name>
</gene>
<dbReference type="PROSITE" id="PS50956">
    <property type="entry name" value="HTH_ASNC_2"/>
    <property type="match status" value="1"/>
</dbReference>
<dbReference type="PANTHER" id="PTHR30154">
    <property type="entry name" value="LEUCINE-RESPONSIVE REGULATORY PROTEIN"/>
    <property type="match status" value="1"/>
</dbReference>
<dbReference type="SUPFAM" id="SSF46785">
    <property type="entry name" value="Winged helix' DNA-binding domain"/>
    <property type="match status" value="1"/>
</dbReference>
<keyword evidence="2" id="KW-0238">DNA-binding</keyword>